<dbReference type="AlphaFoldDB" id="A0A0E3RBZ2"/>
<organism evidence="2 3">
    <name type="scientific">Methanosarcina mazei SarPi</name>
    <dbReference type="NCBI Taxonomy" id="1434115"/>
    <lineage>
        <taxon>Archaea</taxon>
        <taxon>Methanobacteriati</taxon>
        <taxon>Methanobacteriota</taxon>
        <taxon>Stenosarchaea group</taxon>
        <taxon>Methanomicrobia</taxon>
        <taxon>Methanosarcinales</taxon>
        <taxon>Methanosarcinaceae</taxon>
        <taxon>Methanosarcina</taxon>
    </lineage>
</organism>
<dbReference type="Proteomes" id="UP000033116">
    <property type="component" value="Chromosome"/>
</dbReference>
<evidence type="ECO:0000313" key="3">
    <source>
        <dbReference type="Proteomes" id="UP000033116"/>
    </source>
</evidence>
<dbReference type="HOGENOM" id="CLU_117484_0_0_2"/>
<feature type="compositionally biased region" description="Gly residues" evidence="1">
    <location>
        <begin position="148"/>
        <end position="160"/>
    </location>
</feature>
<dbReference type="GeneID" id="24864617"/>
<dbReference type="PATRIC" id="fig|1434115.4.peg.1810"/>
<accession>A0A0E3RBZ2</accession>
<sequence length="160" mass="17139">MRKTITAILMGILLIGTFGAFAVSAVASEDAGKGYVSGPMNRWAARYADSGDGAGDHPYCPYYGTGETAELEVKTADEAYEIAKSEIDDSISRDDIYQKGRWWIVYYEDEDGIRTQARIDAVTGEVFTGYSTPSGAQMGGRHGRGSGHGRGPGNCMGYGN</sequence>
<dbReference type="RefSeq" id="WP_048040596.1">
    <property type="nucleotide sequence ID" value="NZ_CP009511.1"/>
</dbReference>
<evidence type="ECO:0000313" key="2">
    <source>
        <dbReference type="EMBL" id="AKB61412.1"/>
    </source>
</evidence>
<evidence type="ECO:0008006" key="4">
    <source>
        <dbReference type="Google" id="ProtNLM"/>
    </source>
</evidence>
<feature type="region of interest" description="Disordered" evidence="1">
    <location>
        <begin position="132"/>
        <end position="160"/>
    </location>
</feature>
<protein>
    <recommendedName>
        <fullName evidence="4">PepSY domain-containing protein</fullName>
    </recommendedName>
</protein>
<proteinExistence type="predicted"/>
<reference evidence="2 3" key="1">
    <citation type="submission" date="2014-07" db="EMBL/GenBank/DDBJ databases">
        <title>Methanogenic archaea and the global carbon cycle.</title>
        <authorList>
            <person name="Henriksen J.R."/>
            <person name="Luke J."/>
            <person name="Reinhart S."/>
            <person name="Benedict M.N."/>
            <person name="Youngblut N.D."/>
            <person name="Metcalf M.E."/>
            <person name="Whitaker R.J."/>
            <person name="Metcalf W.W."/>
        </authorList>
    </citation>
    <scope>NUCLEOTIDE SEQUENCE [LARGE SCALE GENOMIC DNA]</scope>
    <source>
        <strain evidence="2 3">SarPi</strain>
    </source>
</reference>
<name>A0A0E3RBZ2_METMZ</name>
<dbReference type="EMBL" id="CP009511">
    <property type="protein sequence ID" value="AKB61412.1"/>
    <property type="molecule type" value="Genomic_DNA"/>
</dbReference>
<evidence type="ECO:0000256" key="1">
    <source>
        <dbReference type="SAM" id="MobiDB-lite"/>
    </source>
</evidence>
<gene>
    <name evidence="2" type="ORF">MSMAP_1427</name>
</gene>